<name>A0A0U1CX94_9MYCO</name>
<proteinExistence type="predicted"/>
<dbReference type="EMBL" id="CTEC01000001">
    <property type="protein sequence ID" value="CQD03789.1"/>
    <property type="molecule type" value="Genomic_DNA"/>
</dbReference>
<keyword evidence="2" id="KW-1185">Reference proteome</keyword>
<evidence type="ECO:0000313" key="1">
    <source>
        <dbReference type="EMBL" id="CQD03789.1"/>
    </source>
</evidence>
<evidence type="ECO:0000313" key="2">
    <source>
        <dbReference type="Proteomes" id="UP000199601"/>
    </source>
</evidence>
<gene>
    <name evidence="1" type="ORF">BN000_00649</name>
</gene>
<protein>
    <submittedName>
        <fullName evidence="1">Uncharacterized protein</fullName>
    </submittedName>
</protein>
<organism evidence="1 2">
    <name type="scientific">Mycobacterium europaeum</name>
    <dbReference type="NCBI Taxonomy" id="761804"/>
    <lineage>
        <taxon>Bacteria</taxon>
        <taxon>Bacillati</taxon>
        <taxon>Actinomycetota</taxon>
        <taxon>Actinomycetes</taxon>
        <taxon>Mycobacteriales</taxon>
        <taxon>Mycobacteriaceae</taxon>
        <taxon>Mycobacterium</taxon>
        <taxon>Mycobacterium simiae complex</taxon>
    </lineage>
</organism>
<dbReference type="Proteomes" id="UP000199601">
    <property type="component" value="Unassembled WGS sequence"/>
</dbReference>
<dbReference type="AlphaFoldDB" id="A0A0U1CX94"/>
<accession>A0A0U1CX94</accession>
<reference evidence="2" key="1">
    <citation type="submission" date="2015-03" db="EMBL/GenBank/DDBJ databases">
        <authorList>
            <person name="Urmite Genomes"/>
        </authorList>
    </citation>
    <scope>NUCLEOTIDE SEQUENCE [LARGE SCALE GENOMIC DNA]</scope>
    <source>
        <strain evidence="2">CSUR P1344</strain>
    </source>
</reference>
<sequence>MLEAIKLWRWWPNRIASDLRRYYPGCHIRDWHQGVMSSRELLELLDGLPETSRFKEASERTFRIVEYRGDDPELKGKLLLMPGFGRPPKDVAVVAEYVDWTRDQKVAARNVRELVMLRNDGRDSTPDLTGLMEPLHEALAGRKRRQRDDRLAKARSHIDKGLYGRTGGG</sequence>